<dbReference type="Gene3D" id="3.30.1490.190">
    <property type="match status" value="1"/>
</dbReference>
<dbReference type="GO" id="GO:0045892">
    <property type="term" value="P:negative regulation of DNA-templated transcription"/>
    <property type="evidence" value="ECO:0007669"/>
    <property type="project" value="TreeGrafter"/>
</dbReference>
<dbReference type="SUPFAM" id="SSF46785">
    <property type="entry name" value="Winged helix' DNA-binding domain"/>
    <property type="match status" value="1"/>
</dbReference>
<keyword evidence="5" id="KW-0238">DNA-binding</keyword>
<proteinExistence type="inferred from homology"/>
<dbReference type="Pfam" id="PF01475">
    <property type="entry name" value="FUR"/>
    <property type="match status" value="1"/>
</dbReference>
<dbReference type="AlphaFoldDB" id="A0A6J7ETD7"/>
<dbReference type="InterPro" id="IPR002481">
    <property type="entry name" value="FUR"/>
</dbReference>
<keyword evidence="4" id="KW-0805">Transcription regulation</keyword>
<dbReference type="CDD" id="cd07153">
    <property type="entry name" value="Fur_like"/>
    <property type="match status" value="1"/>
</dbReference>
<dbReference type="PANTHER" id="PTHR33202:SF7">
    <property type="entry name" value="FERRIC UPTAKE REGULATION PROTEIN"/>
    <property type="match status" value="1"/>
</dbReference>
<keyword evidence="2" id="KW-0678">Repressor</keyword>
<gene>
    <name evidence="7" type="ORF">UFOPK3376_01928</name>
</gene>
<keyword evidence="3" id="KW-0862">Zinc</keyword>
<evidence type="ECO:0000256" key="5">
    <source>
        <dbReference type="ARBA" id="ARBA00023125"/>
    </source>
</evidence>
<dbReference type="GO" id="GO:1900376">
    <property type="term" value="P:regulation of secondary metabolite biosynthetic process"/>
    <property type="evidence" value="ECO:0007669"/>
    <property type="project" value="TreeGrafter"/>
</dbReference>
<evidence type="ECO:0000256" key="2">
    <source>
        <dbReference type="ARBA" id="ARBA00022491"/>
    </source>
</evidence>
<dbReference type="InterPro" id="IPR043135">
    <property type="entry name" value="Fur_C"/>
</dbReference>
<reference evidence="7" key="1">
    <citation type="submission" date="2020-05" db="EMBL/GenBank/DDBJ databases">
        <authorList>
            <person name="Chiriac C."/>
            <person name="Salcher M."/>
            <person name="Ghai R."/>
            <person name="Kavagutti S V."/>
        </authorList>
    </citation>
    <scope>NUCLEOTIDE SEQUENCE</scope>
</reference>
<accession>A0A6J7ETD7</accession>
<sequence>MSADIHQIAASRLVGDGQRYTSIRRQLVDILDAAEHPITIPDIMRLHPNLAQSSVYRNLNVLEQAGVIARVVTDDEWARFELAEDIGGHHHHLICERCGTVRDVQVPDAVESALDESLDSLAAMNGFELRHHRLDLLGVCGACRA</sequence>
<name>A0A6J7ETD7_9ZZZZ</name>
<comment type="similarity">
    <text evidence="1">Belongs to the Fur family.</text>
</comment>
<dbReference type="GO" id="GO:0003700">
    <property type="term" value="F:DNA-binding transcription factor activity"/>
    <property type="evidence" value="ECO:0007669"/>
    <property type="project" value="InterPro"/>
</dbReference>
<dbReference type="GO" id="GO:0008270">
    <property type="term" value="F:zinc ion binding"/>
    <property type="evidence" value="ECO:0007669"/>
    <property type="project" value="TreeGrafter"/>
</dbReference>
<protein>
    <submittedName>
        <fullName evidence="7">Unannotated protein</fullName>
    </submittedName>
</protein>
<dbReference type="PANTHER" id="PTHR33202">
    <property type="entry name" value="ZINC UPTAKE REGULATION PROTEIN"/>
    <property type="match status" value="1"/>
</dbReference>
<evidence type="ECO:0000256" key="4">
    <source>
        <dbReference type="ARBA" id="ARBA00023015"/>
    </source>
</evidence>
<keyword evidence="6" id="KW-0804">Transcription</keyword>
<dbReference type="InterPro" id="IPR036388">
    <property type="entry name" value="WH-like_DNA-bd_sf"/>
</dbReference>
<dbReference type="Gene3D" id="1.10.10.10">
    <property type="entry name" value="Winged helix-like DNA-binding domain superfamily/Winged helix DNA-binding domain"/>
    <property type="match status" value="1"/>
</dbReference>
<evidence type="ECO:0000256" key="1">
    <source>
        <dbReference type="ARBA" id="ARBA00007957"/>
    </source>
</evidence>
<evidence type="ECO:0000256" key="3">
    <source>
        <dbReference type="ARBA" id="ARBA00022833"/>
    </source>
</evidence>
<dbReference type="GO" id="GO:0000976">
    <property type="term" value="F:transcription cis-regulatory region binding"/>
    <property type="evidence" value="ECO:0007669"/>
    <property type="project" value="TreeGrafter"/>
</dbReference>
<dbReference type="InterPro" id="IPR036390">
    <property type="entry name" value="WH_DNA-bd_sf"/>
</dbReference>
<dbReference type="EMBL" id="CAFBLP010000050">
    <property type="protein sequence ID" value="CAB4884410.1"/>
    <property type="molecule type" value="Genomic_DNA"/>
</dbReference>
<organism evidence="7">
    <name type="scientific">freshwater metagenome</name>
    <dbReference type="NCBI Taxonomy" id="449393"/>
    <lineage>
        <taxon>unclassified sequences</taxon>
        <taxon>metagenomes</taxon>
        <taxon>ecological metagenomes</taxon>
    </lineage>
</organism>
<evidence type="ECO:0000313" key="7">
    <source>
        <dbReference type="EMBL" id="CAB4884410.1"/>
    </source>
</evidence>
<evidence type="ECO:0000256" key="6">
    <source>
        <dbReference type="ARBA" id="ARBA00023163"/>
    </source>
</evidence>